<dbReference type="PROSITE" id="PS50050">
    <property type="entry name" value="TNFR_NGFR_2"/>
    <property type="match status" value="1"/>
</dbReference>
<keyword evidence="5" id="KW-1185">Reference proteome</keyword>
<evidence type="ECO:0000256" key="2">
    <source>
        <dbReference type="SAM" id="MobiDB-lite"/>
    </source>
</evidence>
<dbReference type="SMART" id="SM00208">
    <property type="entry name" value="TNFR"/>
    <property type="match status" value="4"/>
</dbReference>
<dbReference type="PANTHER" id="PTHR46838:SF1">
    <property type="entry name" value="TUMOR NECROSIS FACTOR RECEPTOR SUPERFAMILY MEMBER 14"/>
    <property type="match status" value="1"/>
</dbReference>
<feature type="non-terminal residue" evidence="6">
    <location>
        <position position="196"/>
    </location>
</feature>
<feature type="disulfide bond" evidence="1">
    <location>
        <begin position="61"/>
        <end position="76"/>
    </location>
</feature>
<evidence type="ECO:0000259" key="4">
    <source>
        <dbReference type="PROSITE" id="PS50050"/>
    </source>
</evidence>
<evidence type="ECO:0000313" key="5">
    <source>
        <dbReference type="Proteomes" id="UP000504632"/>
    </source>
</evidence>
<dbReference type="InterPro" id="IPR001368">
    <property type="entry name" value="TNFR/NGFR_Cys_rich_reg"/>
</dbReference>
<organism evidence="5 6">
    <name type="scientific">Chanos chanos</name>
    <name type="common">Milkfish</name>
    <name type="synonym">Mugil chanos</name>
    <dbReference type="NCBI Taxonomy" id="29144"/>
    <lineage>
        <taxon>Eukaryota</taxon>
        <taxon>Metazoa</taxon>
        <taxon>Chordata</taxon>
        <taxon>Craniata</taxon>
        <taxon>Vertebrata</taxon>
        <taxon>Euteleostomi</taxon>
        <taxon>Actinopterygii</taxon>
        <taxon>Neopterygii</taxon>
        <taxon>Teleostei</taxon>
        <taxon>Ostariophysi</taxon>
        <taxon>Gonorynchiformes</taxon>
        <taxon>Chanidae</taxon>
        <taxon>Chanos</taxon>
    </lineage>
</organism>
<protein>
    <submittedName>
        <fullName evidence="6">Tumor necrosis factor receptor superfamily member 14-like</fullName>
    </submittedName>
</protein>
<dbReference type="InParanoid" id="A0A6J2WA15"/>
<dbReference type="GO" id="GO:0046642">
    <property type="term" value="P:negative regulation of alpha-beta T cell proliferation"/>
    <property type="evidence" value="ECO:0007669"/>
    <property type="project" value="TreeGrafter"/>
</dbReference>
<dbReference type="Proteomes" id="UP000504632">
    <property type="component" value="Chromosome 9"/>
</dbReference>
<feature type="chain" id="PRO_5027066581" evidence="3">
    <location>
        <begin position="24"/>
        <end position="196"/>
    </location>
</feature>
<dbReference type="GO" id="GO:0050830">
    <property type="term" value="P:defense response to Gram-positive bacterium"/>
    <property type="evidence" value="ECO:0007669"/>
    <property type="project" value="TreeGrafter"/>
</dbReference>
<evidence type="ECO:0000256" key="3">
    <source>
        <dbReference type="SAM" id="SignalP"/>
    </source>
</evidence>
<dbReference type="OrthoDB" id="10031141at2759"/>
<dbReference type="RefSeq" id="XP_030641098.1">
    <property type="nucleotide sequence ID" value="XM_030785238.1"/>
</dbReference>
<dbReference type="GO" id="GO:0050829">
    <property type="term" value="P:defense response to Gram-negative bacterium"/>
    <property type="evidence" value="ECO:0007669"/>
    <property type="project" value="TreeGrafter"/>
</dbReference>
<dbReference type="PROSITE" id="PS00652">
    <property type="entry name" value="TNFR_NGFR_1"/>
    <property type="match status" value="2"/>
</dbReference>
<gene>
    <name evidence="6" type="primary">LOC115821409</name>
</gene>
<dbReference type="AlphaFoldDB" id="A0A6J2WA15"/>
<evidence type="ECO:0000256" key="1">
    <source>
        <dbReference type="PROSITE-ProRule" id="PRU00206"/>
    </source>
</evidence>
<dbReference type="Gene3D" id="2.10.50.10">
    <property type="entry name" value="Tumor Necrosis Factor Receptor, subunit A, domain 2"/>
    <property type="match status" value="3"/>
</dbReference>
<keyword evidence="1" id="KW-1015">Disulfide bond</keyword>
<comment type="caution">
    <text evidence="1">Lacks conserved residue(s) required for the propagation of feature annotation.</text>
</comment>
<dbReference type="GO" id="GO:2000406">
    <property type="term" value="P:positive regulation of T cell migration"/>
    <property type="evidence" value="ECO:0007669"/>
    <property type="project" value="TreeGrafter"/>
</dbReference>
<feature type="domain" description="TNFR-Cys" evidence="4">
    <location>
        <begin position="60"/>
        <end position="102"/>
    </location>
</feature>
<name>A0A6J2WA15_CHACN</name>
<dbReference type="GeneID" id="115821409"/>
<feature type="region of interest" description="Disordered" evidence="2">
    <location>
        <begin position="171"/>
        <end position="196"/>
    </location>
</feature>
<dbReference type="Pfam" id="PF00020">
    <property type="entry name" value="TNFR_c6"/>
    <property type="match status" value="2"/>
</dbReference>
<feature type="signal peptide" evidence="3">
    <location>
        <begin position="1"/>
        <end position="23"/>
    </location>
</feature>
<reference evidence="6" key="1">
    <citation type="submission" date="2025-08" db="UniProtKB">
        <authorList>
            <consortium name="RefSeq"/>
        </authorList>
    </citation>
    <scope>IDENTIFICATION</scope>
</reference>
<dbReference type="GO" id="GO:0009897">
    <property type="term" value="C:external side of plasma membrane"/>
    <property type="evidence" value="ECO:0007669"/>
    <property type="project" value="TreeGrafter"/>
</dbReference>
<feature type="repeat" description="TNFR-Cys" evidence="1">
    <location>
        <begin position="60"/>
        <end position="102"/>
    </location>
</feature>
<proteinExistence type="predicted"/>
<evidence type="ECO:0000313" key="6">
    <source>
        <dbReference type="RefSeq" id="XP_030641098.1"/>
    </source>
</evidence>
<keyword evidence="3" id="KW-0732">Signal</keyword>
<accession>A0A6J2WA15</accession>
<dbReference type="GO" id="GO:0002720">
    <property type="term" value="P:positive regulation of cytokine production involved in immune response"/>
    <property type="evidence" value="ECO:0007669"/>
    <property type="project" value="TreeGrafter"/>
</dbReference>
<sequence length="196" mass="21149">MIFTHEGLTISLLVFGILSLCFCCGPAEFRTEAGECCPMCGTGFVVYRDCTEDSSTACIPCVKETYMNEPNGLTKCFPCKICDGGQGLRTLQKCTTSSNTVCDVMDGHFCQEFSTQTECIFAVKHAVCQPGQGIKIPGTRTSDTVCEDCQDGFYSPLGINCTAWTTCGASEEKTGDGSSLRDVQCERKSRGRPGLI</sequence>
<dbReference type="PANTHER" id="PTHR46838">
    <property type="entry name" value="TUMOR NECROSIS FACTOR RECEPTOR SUPERFAMILY MEMBER 14"/>
    <property type="match status" value="1"/>
</dbReference>
<dbReference type="CDD" id="cd13405">
    <property type="entry name" value="TNFRSF14_teleost"/>
    <property type="match status" value="1"/>
</dbReference>
<dbReference type="SUPFAM" id="SSF57586">
    <property type="entry name" value="TNF receptor-like"/>
    <property type="match status" value="3"/>
</dbReference>